<proteinExistence type="predicted"/>
<gene>
    <name evidence="1" type="ORF">CW686_06235</name>
</gene>
<sequence length="79" mass="9067">NIRKMATSRGENKNKNKEIAIKFDFYQILSLSLLSGVLMSRTHLFYIVDQYCMIDNPIEKMMPPTSADLYLGGCFTVLK</sequence>
<accession>A0A855GJL3</accession>
<evidence type="ECO:0000313" key="1">
    <source>
        <dbReference type="EMBL" id="PKE26104.1"/>
    </source>
</evidence>
<reference evidence="1 2" key="1">
    <citation type="submission" date="2017-12" db="EMBL/GenBank/DDBJ databases">
        <title>Genomics of Macrococcus caseolyticus.</title>
        <authorList>
            <person name="MacFadyen A.C."/>
            <person name="Paterson G.K."/>
        </authorList>
    </citation>
    <scope>NUCLEOTIDE SEQUENCE [LARGE SCALE GENOMIC DNA]</scope>
    <source>
        <strain evidence="1 2">5788_EF188</strain>
    </source>
</reference>
<dbReference type="Proteomes" id="UP000233482">
    <property type="component" value="Unassembled WGS sequence"/>
</dbReference>
<feature type="non-terminal residue" evidence="1">
    <location>
        <position position="1"/>
    </location>
</feature>
<dbReference type="EMBL" id="PIXC01000012">
    <property type="protein sequence ID" value="PKE26104.1"/>
    <property type="molecule type" value="Genomic_DNA"/>
</dbReference>
<protein>
    <submittedName>
        <fullName evidence="1">Uncharacterized protein</fullName>
    </submittedName>
</protein>
<evidence type="ECO:0000313" key="2">
    <source>
        <dbReference type="Proteomes" id="UP000233482"/>
    </source>
</evidence>
<comment type="caution">
    <text evidence="1">The sequence shown here is derived from an EMBL/GenBank/DDBJ whole genome shotgun (WGS) entry which is preliminary data.</text>
</comment>
<name>A0A855GJL3_9STAP</name>
<dbReference type="AlphaFoldDB" id="A0A855GJL3"/>
<organism evidence="1 2">
    <name type="scientific">Macrococcoides caseolyticum</name>
    <dbReference type="NCBI Taxonomy" id="69966"/>
    <lineage>
        <taxon>Bacteria</taxon>
        <taxon>Bacillati</taxon>
        <taxon>Bacillota</taxon>
        <taxon>Bacilli</taxon>
        <taxon>Bacillales</taxon>
        <taxon>Staphylococcaceae</taxon>
        <taxon>Macrococcoides</taxon>
    </lineage>
</organism>